<dbReference type="PROSITE" id="PS50088">
    <property type="entry name" value="ANK_REPEAT"/>
    <property type="match status" value="4"/>
</dbReference>
<feature type="repeat" description="ANK" evidence="3">
    <location>
        <begin position="122"/>
        <end position="154"/>
    </location>
</feature>
<dbReference type="SUPFAM" id="SSF48403">
    <property type="entry name" value="Ankyrin repeat"/>
    <property type="match status" value="1"/>
</dbReference>
<keyword evidence="1" id="KW-0677">Repeat</keyword>
<keyword evidence="6" id="KW-1185">Reference proteome</keyword>
<protein>
    <submittedName>
        <fullName evidence="5">Uncharacterized protein</fullName>
    </submittedName>
</protein>
<feature type="region of interest" description="Disordered" evidence="4">
    <location>
        <begin position="32"/>
        <end position="54"/>
    </location>
</feature>
<keyword evidence="2 3" id="KW-0040">ANK repeat</keyword>
<evidence type="ECO:0000256" key="2">
    <source>
        <dbReference type="ARBA" id="ARBA00023043"/>
    </source>
</evidence>
<feature type="repeat" description="ANK" evidence="3">
    <location>
        <begin position="155"/>
        <end position="187"/>
    </location>
</feature>
<dbReference type="PROSITE" id="PS50297">
    <property type="entry name" value="ANK_REP_REGION"/>
    <property type="match status" value="4"/>
</dbReference>
<dbReference type="PANTHER" id="PTHR24189">
    <property type="entry name" value="MYOTROPHIN"/>
    <property type="match status" value="1"/>
</dbReference>
<proteinExistence type="predicted"/>
<reference evidence="5 6" key="1">
    <citation type="journal article" date="2015" name="Genome Biol. Evol.">
        <title>Comparative Genomics of a Bacterivorous Green Alga Reveals Evolutionary Causalities and Consequences of Phago-Mixotrophic Mode of Nutrition.</title>
        <authorList>
            <person name="Burns J.A."/>
            <person name="Paasch A."/>
            <person name="Narechania A."/>
            <person name="Kim E."/>
        </authorList>
    </citation>
    <scope>NUCLEOTIDE SEQUENCE [LARGE SCALE GENOMIC DNA]</scope>
    <source>
        <strain evidence="5 6">PLY_AMNH</strain>
    </source>
</reference>
<comment type="caution">
    <text evidence="5">The sequence shown here is derived from an EMBL/GenBank/DDBJ whole genome shotgun (WGS) entry which is preliminary data.</text>
</comment>
<dbReference type="PANTHER" id="PTHR24189:SF50">
    <property type="entry name" value="ANKYRIN REPEAT AND SOCS BOX PROTEIN 2"/>
    <property type="match status" value="1"/>
</dbReference>
<gene>
    <name evidence="5" type="ORF">CYMTET_48323</name>
</gene>
<dbReference type="InterPro" id="IPR002110">
    <property type="entry name" value="Ankyrin_rpt"/>
</dbReference>
<evidence type="ECO:0000313" key="5">
    <source>
        <dbReference type="EMBL" id="KAK3241953.1"/>
    </source>
</evidence>
<dbReference type="EMBL" id="LGRX02033272">
    <property type="protein sequence ID" value="KAK3241953.1"/>
    <property type="molecule type" value="Genomic_DNA"/>
</dbReference>
<dbReference type="SMART" id="SM00248">
    <property type="entry name" value="ANK"/>
    <property type="match status" value="4"/>
</dbReference>
<evidence type="ECO:0000256" key="4">
    <source>
        <dbReference type="SAM" id="MobiDB-lite"/>
    </source>
</evidence>
<dbReference type="Gene3D" id="1.25.40.20">
    <property type="entry name" value="Ankyrin repeat-containing domain"/>
    <property type="match status" value="2"/>
</dbReference>
<feature type="repeat" description="ANK" evidence="3">
    <location>
        <begin position="56"/>
        <end position="88"/>
    </location>
</feature>
<dbReference type="AlphaFoldDB" id="A0AAE0BTK3"/>
<dbReference type="PRINTS" id="PR01415">
    <property type="entry name" value="ANKYRIN"/>
</dbReference>
<evidence type="ECO:0000256" key="1">
    <source>
        <dbReference type="ARBA" id="ARBA00022737"/>
    </source>
</evidence>
<dbReference type="InterPro" id="IPR036770">
    <property type="entry name" value="Ankyrin_rpt-contain_sf"/>
</dbReference>
<organism evidence="5 6">
    <name type="scientific">Cymbomonas tetramitiformis</name>
    <dbReference type="NCBI Taxonomy" id="36881"/>
    <lineage>
        <taxon>Eukaryota</taxon>
        <taxon>Viridiplantae</taxon>
        <taxon>Chlorophyta</taxon>
        <taxon>Pyramimonadophyceae</taxon>
        <taxon>Pyramimonadales</taxon>
        <taxon>Pyramimonadaceae</taxon>
        <taxon>Cymbomonas</taxon>
    </lineage>
</organism>
<evidence type="ECO:0000313" key="6">
    <source>
        <dbReference type="Proteomes" id="UP001190700"/>
    </source>
</evidence>
<accession>A0AAE0BTK3</accession>
<name>A0AAE0BTK3_9CHLO</name>
<evidence type="ECO:0000256" key="3">
    <source>
        <dbReference type="PROSITE-ProRule" id="PRU00023"/>
    </source>
</evidence>
<sequence length="232" mass="25806">MSENVWYDGALNSQRDDDSEEFGLLAAYRKSQENSTEMTVPGKENEKSGVNIEDNSKRTPLHWAAWKGHTEVVEALVKEGAEVDSRDYNKCTPLSWAARHGHEHVVEVLLKYGAMLDAVDEAKRTPLHWAAEKGHVNIVRILLLHGASKDQHDMFVRTPLHGAAQHGHSDVVELLLERGVDIKIGAKNEPTTPFLASPFSLFESIGRIFGSEQKRALTGPSSRQDDDLSFQG</sequence>
<dbReference type="Pfam" id="PF12796">
    <property type="entry name" value="Ank_2"/>
    <property type="match status" value="2"/>
</dbReference>
<feature type="repeat" description="ANK" evidence="3">
    <location>
        <begin position="89"/>
        <end position="121"/>
    </location>
</feature>
<dbReference type="InterPro" id="IPR050745">
    <property type="entry name" value="Multifunctional_regulatory"/>
</dbReference>
<dbReference type="Proteomes" id="UP001190700">
    <property type="component" value="Unassembled WGS sequence"/>
</dbReference>